<dbReference type="GO" id="GO:0006777">
    <property type="term" value="P:Mo-molybdopterin cofactor biosynthetic process"/>
    <property type="evidence" value="ECO:0007669"/>
    <property type="project" value="InterPro"/>
</dbReference>
<dbReference type="Gene3D" id="3.40.50.300">
    <property type="entry name" value="P-loop containing nucleotide triphosphate hydrolases"/>
    <property type="match status" value="1"/>
</dbReference>
<dbReference type="OrthoDB" id="9786803at2"/>
<reference evidence="3" key="2">
    <citation type="journal article" date="2017" name="Stand. Genomic Sci.">
        <title>Complete genome sequence of the sulfur-oxidizing chemolithoautotrophic Sulfurovum lithotrophicum 42BKTT.</title>
        <authorList>
            <person name="Jeon W."/>
            <person name="Priscilla L."/>
            <person name="Park G."/>
            <person name="Lee H."/>
            <person name="Lee N."/>
            <person name="Lee D."/>
            <person name="Kwon H."/>
            <person name="Ahn I."/>
            <person name="Lee C."/>
            <person name="Lee H."/>
            <person name="Ahn J."/>
        </authorList>
    </citation>
    <scope>NUCLEOTIDE SEQUENCE [LARGE SCALE GENOMIC DNA]</scope>
    <source>
        <strain evidence="3">ATCC BAA-797 / 42BKT</strain>
    </source>
</reference>
<organism evidence="2 3">
    <name type="scientific">Sulfurovum lithotrophicum</name>
    <dbReference type="NCBI Taxonomy" id="206403"/>
    <lineage>
        <taxon>Bacteria</taxon>
        <taxon>Pseudomonadati</taxon>
        <taxon>Campylobacterota</taxon>
        <taxon>Epsilonproteobacteria</taxon>
        <taxon>Campylobacterales</taxon>
        <taxon>Sulfurovaceae</taxon>
        <taxon>Sulfurovum</taxon>
    </lineage>
</organism>
<dbReference type="GO" id="GO:0005525">
    <property type="term" value="F:GTP binding"/>
    <property type="evidence" value="ECO:0007669"/>
    <property type="project" value="InterPro"/>
</dbReference>
<proteinExistence type="predicted"/>
<dbReference type="Proteomes" id="UP000034444">
    <property type="component" value="Chromosome"/>
</dbReference>
<dbReference type="PANTHER" id="PTHR40072">
    <property type="entry name" value="MOLYBDOPTERIN-GUANINE DINUCLEOTIDE BIOSYNTHESIS ADAPTER PROTEIN-RELATED"/>
    <property type="match status" value="1"/>
</dbReference>
<accession>A0A7U4M0X4</accession>
<dbReference type="NCBIfam" id="TIGR00176">
    <property type="entry name" value="mobB"/>
    <property type="match status" value="1"/>
</dbReference>
<name>A0A7U4M0X4_9BACT</name>
<dbReference type="InterPro" id="IPR004435">
    <property type="entry name" value="MobB_dom"/>
</dbReference>
<protein>
    <submittedName>
        <fullName evidence="2">Molybdopterin-guanine dinucleotide biosynthesis protein B</fullName>
    </submittedName>
</protein>
<dbReference type="KEGG" id="slh:YH65_05185"/>
<feature type="domain" description="AAA+ ATPase" evidence="1">
    <location>
        <begin position="21"/>
        <end position="169"/>
    </location>
</feature>
<evidence type="ECO:0000313" key="3">
    <source>
        <dbReference type="Proteomes" id="UP000034444"/>
    </source>
</evidence>
<gene>
    <name evidence="2" type="ORF">YH65_05185</name>
</gene>
<dbReference type="AlphaFoldDB" id="A0A7U4M0X4"/>
<dbReference type="InterPro" id="IPR027417">
    <property type="entry name" value="P-loop_NTPase"/>
</dbReference>
<dbReference type="SMART" id="SM00382">
    <property type="entry name" value="AAA"/>
    <property type="match status" value="1"/>
</dbReference>
<sequence>MHNQGLKYRSKSGIKVLSVNKRVAVAFTGPSGSGKTTLVEKVSRELIKTQKVAIIKNDPKSKAVFDVEGKDSYKFYQTGAEVVVTSPTRTTYFSQREKSLDEIVAMINEFDILLVEGLKTLPLPRIAIFRNKIDKDYFDCSEAIAIDHTVNPADYTIPSNIDILDLNNLEQIIDWIKNNATTI</sequence>
<dbReference type="SUPFAM" id="SSF52540">
    <property type="entry name" value="P-loop containing nucleoside triphosphate hydrolases"/>
    <property type="match status" value="1"/>
</dbReference>
<dbReference type="EMBL" id="CP011308">
    <property type="protein sequence ID" value="AKF24848.1"/>
    <property type="molecule type" value="Genomic_DNA"/>
</dbReference>
<dbReference type="InterPro" id="IPR052539">
    <property type="entry name" value="MGD_biosynthesis_adapter"/>
</dbReference>
<dbReference type="Pfam" id="PF03205">
    <property type="entry name" value="MobB"/>
    <property type="match status" value="1"/>
</dbReference>
<keyword evidence="3" id="KW-1185">Reference proteome</keyword>
<evidence type="ECO:0000259" key="1">
    <source>
        <dbReference type="SMART" id="SM00382"/>
    </source>
</evidence>
<dbReference type="PANTHER" id="PTHR40072:SF1">
    <property type="entry name" value="MOLYBDOPTERIN-GUANINE DINUCLEOTIDE BIOSYNTHESIS ADAPTER PROTEIN"/>
    <property type="match status" value="1"/>
</dbReference>
<reference evidence="2 3" key="1">
    <citation type="submission" date="2015-04" db="EMBL/GenBank/DDBJ databases">
        <title>Complete genome sequence of Sulfurovum lithotrophicum ATCC BAA-797T.</title>
        <authorList>
            <person name="Ahn J."/>
            <person name="Park G."/>
            <person name="Jeon W."/>
            <person name="Jang Y."/>
            <person name="Jang M."/>
            <person name="Lee H."/>
            <person name="Lee H."/>
        </authorList>
    </citation>
    <scope>NUCLEOTIDE SEQUENCE [LARGE SCALE GENOMIC DNA]</scope>
    <source>
        <strain evidence="3">ATCC BAA-797 / 42BKT</strain>
    </source>
</reference>
<dbReference type="InterPro" id="IPR003593">
    <property type="entry name" value="AAA+_ATPase"/>
</dbReference>
<evidence type="ECO:0000313" key="2">
    <source>
        <dbReference type="EMBL" id="AKF24848.1"/>
    </source>
</evidence>